<reference evidence="1" key="1">
    <citation type="submission" date="2023-04" db="EMBL/GenBank/DDBJ databases">
        <title>Chromosome-level genome of Chaenocephalus aceratus.</title>
        <authorList>
            <person name="Park H."/>
        </authorList>
    </citation>
    <scope>NUCLEOTIDE SEQUENCE</scope>
    <source>
        <strain evidence="1">DE</strain>
        <tissue evidence="1">Muscle</tissue>
    </source>
</reference>
<comment type="caution">
    <text evidence="1">The sequence shown here is derived from an EMBL/GenBank/DDBJ whole genome shotgun (WGS) entry which is preliminary data.</text>
</comment>
<feature type="non-terminal residue" evidence="1">
    <location>
        <position position="1"/>
    </location>
</feature>
<accession>A0AAD9CM34</accession>
<dbReference type="EMBL" id="JASDAP010000004">
    <property type="protein sequence ID" value="KAK1904557.1"/>
    <property type="molecule type" value="Genomic_DNA"/>
</dbReference>
<proteinExistence type="predicted"/>
<dbReference type="Proteomes" id="UP001228049">
    <property type="component" value="Unassembled WGS sequence"/>
</dbReference>
<name>A0AAD9CM34_DISEL</name>
<dbReference type="AlphaFoldDB" id="A0AAD9CM34"/>
<protein>
    <submittedName>
        <fullName evidence="1">Structural maintenance of chromosomes protein 3 like</fullName>
    </submittedName>
</protein>
<keyword evidence="2" id="KW-1185">Reference proteome</keyword>
<evidence type="ECO:0000313" key="1">
    <source>
        <dbReference type="EMBL" id="KAK1904557.1"/>
    </source>
</evidence>
<evidence type="ECO:0000313" key="2">
    <source>
        <dbReference type="Proteomes" id="UP001228049"/>
    </source>
</evidence>
<sequence length="232" mass="26206">MQSFPSLLYSLYRITLVDEYEFSEMMQRDDIMAPLLCGSFLAASSILCANAVMQQASVILQVEDSMPILRRFYDNQFISTRCAPLADAPDDATATSPRYHDEMTRITTQIKVQRRQRFWNQELQNPKQVTNLQNQNPNQDVQNQDLSQDLQNQNLRQELHGIRAELQQLHSLVQLLLLVHNRTDSRSAAPLSGPAGFTTGLTPDQQLRSLVQLLVHNRTDSRSAAPLSGPAA</sequence>
<organism evidence="1 2">
    <name type="scientific">Dissostichus eleginoides</name>
    <name type="common">Patagonian toothfish</name>
    <name type="synonym">Dissostichus amissus</name>
    <dbReference type="NCBI Taxonomy" id="100907"/>
    <lineage>
        <taxon>Eukaryota</taxon>
        <taxon>Metazoa</taxon>
        <taxon>Chordata</taxon>
        <taxon>Craniata</taxon>
        <taxon>Vertebrata</taxon>
        <taxon>Euteleostomi</taxon>
        <taxon>Actinopterygii</taxon>
        <taxon>Neopterygii</taxon>
        <taxon>Teleostei</taxon>
        <taxon>Neoteleostei</taxon>
        <taxon>Acanthomorphata</taxon>
        <taxon>Eupercaria</taxon>
        <taxon>Perciformes</taxon>
        <taxon>Notothenioidei</taxon>
        <taxon>Nototheniidae</taxon>
        <taxon>Dissostichus</taxon>
    </lineage>
</organism>
<gene>
    <name evidence="1" type="ORF">KUDE01_011739</name>
</gene>